<proteinExistence type="predicted"/>
<feature type="region of interest" description="Disordered" evidence="1">
    <location>
        <begin position="1"/>
        <end position="110"/>
    </location>
</feature>
<name>A0A834F3G5_ORYME</name>
<feature type="compositionally biased region" description="Acidic residues" evidence="1">
    <location>
        <begin position="12"/>
        <end position="24"/>
    </location>
</feature>
<evidence type="ECO:0000313" key="2">
    <source>
        <dbReference type="EMBL" id="KAF6719416.1"/>
    </source>
</evidence>
<comment type="caution">
    <text evidence="2">The sequence shown here is derived from an EMBL/GenBank/DDBJ whole genome shotgun (WGS) entry which is preliminary data.</text>
</comment>
<organism evidence="2 3">
    <name type="scientific">Oryzias melastigma</name>
    <name type="common">Marine medaka</name>
    <dbReference type="NCBI Taxonomy" id="30732"/>
    <lineage>
        <taxon>Eukaryota</taxon>
        <taxon>Metazoa</taxon>
        <taxon>Chordata</taxon>
        <taxon>Craniata</taxon>
        <taxon>Vertebrata</taxon>
        <taxon>Euteleostomi</taxon>
        <taxon>Actinopterygii</taxon>
        <taxon>Neopterygii</taxon>
        <taxon>Teleostei</taxon>
        <taxon>Neoteleostei</taxon>
        <taxon>Acanthomorphata</taxon>
        <taxon>Ovalentaria</taxon>
        <taxon>Atherinomorphae</taxon>
        <taxon>Beloniformes</taxon>
        <taxon>Adrianichthyidae</taxon>
        <taxon>Oryziinae</taxon>
        <taxon>Oryzias</taxon>
    </lineage>
</organism>
<dbReference type="AlphaFoldDB" id="A0A834F3G5"/>
<evidence type="ECO:0000256" key="1">
    <source>
        <dbReference type="SAM" id="MobiDB-lite"/>
    </source>
</evidence>
<dbReference type="EMBL" id="WKFB01000623">
    <property type="protein sequence ID" value="KAF6719416.1"/>
    <property type="molecule type" value="Genomic_DNA"/>
</dbReference>
<feature type="compositionally biased region" description="Low complexity" evidence="1">
    <location>
        <begin position="83"/>
        <end position="96"/>
    </location>
</feature>
<evidence type="ECO:0000313" key="3">
    <source>
        <dbReference type="Proteomes" id="UP000646548"/>
    </source>
</evidence>
<reference evidence="2" key="1">
    <citation type="journal article" name="BMC Genomics">
        <title>Long-read sequencing and de novo genome assembly of marine medaka (Oryzias melastigma).</title>
        <authorList>
            <person name="Liang P."/>
            <person name="Saqib H.S.A."/>
            <person name="Ni X."/>
            <person name="Shen Y."/>
        </authorList>
    </citation>
    <scope>NUCLEOTIDE SEQUENCE</scope>
    <source>
        <strain evidence="2">Bigg-433</strain>
    </source>
</reference>
<accession>A0A834F3G5</accession>
<protein>
    <submittedName>
        <fullName evidence="2">Uncharacterized protein</fullName>
    </submittedName>
</protein>
<dbReference type="Proteomes" id="UP000646548">
    <property type="component" value="Unassembled WGS sequence"/>
</dbReference>
<sequence>MLLQINRMDLADTGEEEEEEEEEERLSGCGSLKFTHPTGAGPPPCLHASRAGQLLDSPAPICTIDRSSSRKPGSTPGFSPAFATSSTSRAHSASTSPPRGRTAALRSPSSPGALRFKWRRLPRRAGRGAAAAAHRHAAALAWSRRYAAALGFCTKNHCILVGGSMRLSWEGVRVRQRVGGITAGKYRSRGAPLQTHALLRQPLRSSGQCAHAAPDLQVGARKSQLCFRRKSS</sequence>
<gene>
    <name evidence="2" type="ORF">FQA47_015955</name>
</gene>